<feature type="non-terminal residue" evidence="1">
    <location>
        <position position="1"/>
    </location>
</feature>
<comment type="caution">
    <text evidence="1">The sequence shown here is derived from an EMBL/GenBank/DDBJ whole genome shotgun (WGS) entry which is preliminary data.</text>
</comment>
<keyword evidence="2" id="KW-1185">Reference proteome</keyword>
<evidence type="ECO:0000313" key="1">
    <source>
        <dbReference type="EMBL" id="MCI45723.1"/>
    </source>
</evidence>
<evidence type="ECO:0000313" key="2">
    <source>
        <dbReference type="Proteomes" id="UP000265520"/>
    </source>
</evidence>
<dbReference type="Proteomes" id="UP000265520">
    <property type="component" value="Unassembled WGS sequence"/>
</dbReference>
<protein>
    <submittedName>
        <fullName evidence="1">Uncharacterized protein</fullName>
    </submittedName>
</protein>
<dbReference type="EMBL" id="LXQA010347607">
    <property type="protein sequence ID" value="MCI45723.1"/>
    <property type="molecule type" value="Genomic_DNA"/>
</dbReference>
<reference evidence="1 2" key="1">
    <citation type="journal article" date="2018" name="Front. Plant Sci.">
        <title>Red Clover (Trifolium pratense) and Zigzag Clover (T. medium) - A Picture of Genomic Similarities and Differences.</title>
        <authorList>
            <person name="Dluhosova J."/>
            <person name="Istvanek J."/>
            <person name="Nedelnik J."/>
            <person name="Repkova J."/>
        </authorList>
    </citation>
    <scope>NUCLEOTIDE SEQUENCE [LARGE SCALE GENOMIC DNA]</scope>
    <source>
        <strain evidence="2">cv. 10/8</strain>
        <tissue evidence="1">Leaf</tissue>
    </source>
</reference>
<proteinExistence type="predicted"/>
<accession>A0A392S9U6</accession>
<sequence>RCLCASARLNGGRRLIAGILDALLERFGLPFQVFGVAFRTQRGKGPSLGFLPQGVNFPSRAGYSVGSVL</sequence>
<dbReference type="AlphaFoldDB" id="A0A392S9U6"/>
<name>A0A392S9U6_9FABA</name>
<organism evidence="1 2">
    <name type="scientific">Trifolium medium</name>
    <dbReference type="NCBI Taxonomy" id="97028"/>
    <lineage>
        <taxon>Eukaryota</taxon>
        <taxon>Viridiplantae</taxon>
        <taxon>Streptophyta</taxon>
        <taxon>Embryophyta</taxon>
        <taxon>Tracheophyta</taxon>
        <taxon>Spermatophyta</taxon>
        <taxon>Magnoliopsida</taxon>
        <taxon>eudicotyledons</taxon>
        <taxon>Gunneridae</taxon>
        <taxon>Pentapetalae</taxon>
        <taxon>rosids</taxon>
        <taxon>fabids</taxon>
        <taxon>Fabales</taxon>
        <taxon>Fabaceae</taxon>
        <taxon>Papilionoideae</taxon>
        <taxon>50 kb inversion clade</taxon>
        <taxon>NPAAA clade</taxon>
        <taxon>Hologalegina</taxon>
        <taxon>IRL clade</taxon>
        <taxon>Trifolieae</taxon>
        <taxon>Trifolium</taxon>
    </lineage>
</organism>